<proteinExistence type="predicted"/>
<name>A0AAV5HT44_9ROSI</name>
<accession>A0AAV5HT44</accession>
<dbReference type="Proteomes" id="UP001054252">
    <property type="component" value="Unassembled WGS sequence"/>
</dbReference>
<gene>
    <name evidence="2" type="ORF">SLEP1_g5715</name>
</gene>
<organism evidence="2 3">
    <name type="scientific">Rubroshorea leprosula</name>
    <dbReference type="NCBI Taxonomy" id="152421"/>
    <lineage>
        <taxon>Eukaryota</taxon>
        <taxon>Viridiplantae</taxon>
        <taxon>Streptophyta</taxon>
        <taxon>Embryophyta</taxon>
        <taxon>Tracheophyta</taxon>
        <taxon>Spermatophyta</taxon>
        <taxon>Magnoliopsida</taxon>
        <taxon>eudicotyledons</taxon>
        <taxon>Gunneridae</taxon>
        <taxon>Pentapetalae</taxon>
        <taxon>rosids</taxon>
        <taxon>malvids</taxon>
        <taxon>Malvales</taxon>
        <taxon>Dipterocarpaceae</taxon>
        <taxon>Rubroshorea</taxon>
    </lineage>
</organism>
<dbReference type="AlphaFoldDB" id="A0AAV5HT44"/>
<evidence type="ECO:0000256" key="1">
    <source>
        <dbReference type="SAM" id="MobiDB-lite"/>
    </source>
</evidence>
<evidence type="ECO:0000313" key="3">
    <source>
        <dbReference type="Proteomes" id="UP001054252"/>
    </source>
</evidence>
<feature type="compositionally biased region" description="Polar residues" evidence="1">
    <location>
        <begin position="1"/>
        <end position="14"/>
    </location>
</feature>
<evidence type="ECO:0000313" key="2">
    <source>
        <dbReference type="EMBL" id="GKU91908.1"/>
    </source>
</evidence>
<feature type="region of interest" description="Disordered" evidence="1">
    <location>
        <begin position="1"/>
        <end position="45"/>
    </location>
</feature>
<comment type="caution">
    <text evidence="2">The sequence shown here is derived from an EMBL/GenBank/DDBJ whole genome shotgun (WGS) entry which is preliminary data.</text>
</comment>
<keyword evidence="3" id="KW-1185">Reference proteome</keyword>
<dbReference type="EMBL" id="BPVZ01000005">
    <property type="protein sequence ID" value="GKU91908.1"/>
    <property type="molecule type" value="Genomic_DNA"/>
</dbReference>
<sequence>MGYTTLQEPSSPEKNQMGVESLGTGRSGQHPYTLPIQVPTSYAVD</sequence>
<protein>
    <submittedName>
        <fullName evidence="2">Uncharacterized protein</fullName>
    </submittedName>
</protein>
<reference evidence="2 3" key="1">
    <citation type="journal article" date="2021" name="Commun. Biol.">
        <title>The genome of Shorea leprosula (Dipterocarpaceae) highlights the ecological relevance of drought in aseasonal tropical rainforests.</title>
        <authorList>
            <person name="Ng K.K.S."/>
            <person name="Kobayashi M.J."/>
            <person name="Fawcett J.A."/>
            <person name="Hatakeyama M."/>
            <person name="Paape T."/>
            <person name="Ng C.H."/>
            <person name="Ang C.C."/>
            <person name="Tnah L.H."/>
            <person name="Lee C.T."/>
            <person name="Nishiyama T."/>
            <person name="Sese J."/>
            <person name="O'Brien M.J."/>
            <person name="Copetti D."/>
            <person name="Mohd Noor M.I."/>
            <person name="Ong R.C."/>
            <person name="Putra M."/>
            <person name="Sireger I.Z."/>
            <person name="Indrioko S."/>
            <person name="Kosugi Y."/>
            <person name="Izuno A."/>
            <person name="Isagi Y."/>
            <person name="Lee S.L."/>
            <person name="Shimizu K.K."/>
        </authorList>
    </citation>
    <scope>NUCLEOTIDE SEQUENCE [LARGE SCALE GENOMIC DNA]</scope>
    <source>
        <strain evidence="2">214</strain>
    </source>
</reference>